<dbReference type="PROSITE" id="PS01175">
    <property type="entry name" value="RIBONUCLEASE_II"/>
    <property type="match status" value="1"/>
</dbReference>
<comment type="subcellular location">
    <subcellularLocation>
        <location evidence="2 8">Cytoplasm</location>
    </subcellularLocation>
</comment>
<evidence type="ECO:0000256" key="6">
    <source>
        <dbReference type="ARBA" id="ARBA00022839"/>
    </source>
</evidence>
<keyword evidence="4 8" id="KW-0540">Nuclease</keyword>
<proteinExistence type="inferred from homology"/>
<dbReference type="PANTHER" id="PTHR23355:SF9">
    <property type="entry name" value="DIS3-LIKE EXONUCLEASE 2"/>
    <property type="match status" value="1"/>
</dbReference>
<dbReference type="InterPro" id="IPR050180">
    <property type="entry name" value="RNR_Ribonuclease"/>
</dbReference>
<keyword evidence="12" id="KW-1185">Reference proteome</keyword>
<evidence type="ECO:0000256" key="5">
    <source>
        <dbReference type="ARBA" id="ARBA00022801"/>
    </source>
</evidence>
<dbReference type="InterPro" id="IPR011129">
    <property type="entry name" value="CSD"/>
</dbReference>
<dbReference type="Proteomes" id="UP001152321">
    <property type="component" value="Unassembled WGS sequence"/>
</dbReference>
<comment type="function">
    <text evidence="8">3'-5' exoribonuclease that releases 5'-nucleoside monophosphates and is involved in maturation of structured RNAs.</text>
</comment>
<dbReference type="HAMAP" id="MF_01895">
    <property type="entry name" value="RNase_R"/>
    <property type="match status" value="1"/>
</dbReference>
<dbReference type="Pfam" id="PF00773">
    <property type="entry name" value="RNB"/>
    <property type="match status" value="1"/>
</dbReference>
<feature type="region of interest" description="Disordered" evidence="9">
    <location>
        <begin position="655"/>
        <end position="883"/>
    </location>
</feature>
<dbReference type="SMART" id="SM00955">
    <property type="entry name" value="RNB"/>
    <property type="match status" value="1"/>
</dbReference>
<dbReference type="InterPro" id="IPR004476">
    <property type="entry name" value="RNase_II/RNase_R"/>
</dbReference>
<feature type="compositionally biased region" description="Basic and acidic residues" evidence="9">
    <location>
        <begin position="674"/>
        <end position="690"/>
    </location>
</feature>
<keyword evidence="7 8" id="KW-0694">RNA-binding</keyword>
<dbReference type="SUPFAM" id="SSF50249">
    <property type="entry name" value="Nucleic acid-binding proteins"/>
    <property type="match status" value="4"/>
</dbReference>
<evidence type="ECO:0000313" key="12">
    <source>
        <dbReference type="Proteomes" id="UP001152321"/>
    </source>
</evidence>
<sequence length="883" mass="99953">MLIFNKRMNISHMQKKQLLPGTIKRHPDGFGFFIADDKDQPDVYIPRGSMEGIMTNDKVMAEVYPEKGGDRFRGEIVKVIQRGTKTFVGRFYKLNDKYGIIRDEGKGWSQDLRIKLEDSMGAKDKELVAAEAITYPDNGQQFTGKVTAVIGNALDPLTDIKRVILSSNIPQDFSKETLEEATHYKEVPEEKDFKGRKDLRGLDLITIDGATAKDFDDAVYVEINPEGFLLYVAIADVSHYVQNGSAIDRDAYERGTSVYFPNFVVPMLPEVLSNGLCSLNPHVPRLCMVAEMQFDFTGEMVRSDFYEAVMESKSRVTYGEAQEVIDGNVVEKHEHVKENILRLADLAKILMAKRFKDGSLDLEIPETELVIDGAGVPIDIQRSERLFSHRLIEEMMLAANVAVAKFLHSRNIPALYRIHEPPNEQAIGILEKYMATFGGKTKLNQGKLQKRLTKALEEFENKPEAHILNILTLRSMSQAKYSPNNVGHFGLGFEFYAHFTSPIRRYPDLIIHRLLKNQVVKSNQYRLISEDDLATAGTILSAAEQRSTKAERQVQSIKKARFMEKFIGQEFDGMISSVAKFGVFVLLREYDCDGLIRLDDLGNDKFEYDEENLKLIAKRSGFSYSIGDMIRIQVAAADPELGQVNFVKAGMLEKEDDDELPDGKTEAQASSEKYLNRIREKSQKERKQSELPKFTNARGDRGARGERPGRGDRPSGPGDREERRHGKEDRRGAAPGKPERGGKPGRKEDRKQSGFQGGKPQKSKFFRDSREEPSGQAFKQEKAAQQKMQLKPRAWDNEERKGPDENLLKMILGPNEFRKSKGEGSTDEKPKLSKKLQFSENSKLRDDDKNSARNSESLKDPKLDKKEKKNATKPKSPFGRGKK</sequence>
<dbReference type="Pfam" id="PF00575">
    <property type="entry name" value="S1"/>
    <property type="match status" value="1"/>
</dbReference>
<keyword evidence="3 8" id="KW-0963">Cytoplasm</keyword>
<feature type="compositionally biased region" description="Basic and acidic residues" evidence="9">
    <location>
        <begin position="816"/>
        <end position="831"/>
    </location>
</feature>
<dbReference type="InterPro" id="IPR040476">
    <property type="entry name" value="CSD2"/>
</dbReference>
<dbReference type="InterPro" id="IPR001900">
    <property type="entry name" value="RNase_II/R"/>
</dbReference>
<accession>A0ABT6DMF6</accession>
<feature type="compositionally biased region" description="Basic and acidic residues" evidence="9">
    <location>
        <begin position="793"/>
        <end position="807"/>
    </location>
</feature>
<name>A0ABT6DMF6_9BACT</name>
<dbReference type="InterPro" id="IPR011805">
    <property type="entry name" value="RNase_R"/>
</dbReference>
<evidence type="ECO:0000256" key="9">
    <source>
        <dbReference type="SAM" id="MobiDB-lite"/>
    </source>
</evidence>
<dbReference type="InterPro" id="IPR012340">
    <property type="entry name" value="NA-bd_OB-fold"/>
</dbReference>
<dbReference type="InterPro" id="IPR003029">
    <property type="entry name" value="S1_domain"/>
</dbReference>
<dbReference type="SMART" id="SM00357">
    <property type="entry name" value="CSP"/>
    <property type="match status" value="1"/>
</dbReference>
<comment type="similarity">
    <text evidence="8">Belongs to the RNR ribonuclease family. RNase R subfamily.</text>
</comment>
<feature type="compositionally biased region" description="Basic and acidic residues" evidence="9">
    <location>
        <begin position="765"/>
        <end position="784"/>
    </location>
</feature>
<dbReference type="NCBIfam" id="TIGR02063">
    <property type="entry name" value="RNase_R"/>
    <property type="match status" value="1"/>
</dbReference>
<dbReference type="Pfam" id="PF17876">
    <property type="entry name" value="CSD2"/>
    <property type="match status" value="1"/>
</dbReference>
<dbReference type="InterPro" id="IPR022966">
    <property type="entry name" value="RNase_II/R_CS"/>
</dbReference>
<dbReference type="InterPro" id="IPR013223">
    <property type="entry name" value="RNase_B_OB_dom"/>
</dbReference>
<protein>
    <recommendedName>
        <fullName evidence="8">Ribonuclease R</fullName>
        <shortName evidence="8">RNase R</shortName>
        <ecNumber evidence="8">3.1.13.1</ecNumber>
    </recommendedName>
</protein>
<dbReference type="Gene3D" id="2.40.50.140">
    <property type="entry name" value="Nucleic acid-binding proteins"/>
    <property type="match status" value="2"/>
</dbReference>
<keyword evidence="5 8" id="KW-0378">Hydrolase</keyword>
<comment type="catalytic activity">
    <reaction evidence="1 8">
        <text>Exonucleolytic cleavage in the 3'- to 5'-direction to yield nucleoside 5'-phosphates.</text>
        <dbReference type="EC" id="3.1.13.1"/>
    </reaction>
</comment>
<evidence type="ECO:0000256" key="2">
    <source>
        <dbReference type="ARBA" id="ARBA00004496"/>
    </source>
</evidence>
<keyword evidence="6 8" id="KW-0269">Exonuclease</keyword>
<evidence type="ECO:0000256" key="3">
    <source>
        <dbReference type="ARBA" id="ARBA00022490"/>
    </source>
</evidence>
<feature type="compositionally biased region" description="Basic and acidic residues" evidence="9">
    <location>
        <begin position="842"/>
        <end position="870"/>
    </location>
</feature>
<comment type="caution">
    <text evidence="11">The sequence shown here is derived from an EMBL/GenBank/DDBJ whole genome shotgun (WGS) entry which is preliminary data.</text>
</comment>
<reference evidence="11" key="1">
    <citation type="submission" date="2022-08" db="EMBL/GenBank/DDBJ databases">
        <title>Novel Bdellovibrio Species Isolated from Svalbard: Designation Bdellovibrio svalbardensis.</title>
        <authorList>
            <person name="Mitchell R.J."/>
            <person name="Choi S.Y."/>
        </authorList>
    </citation>
    <scope>NUCLEOTIDE SEQUENCE</scope>
    <source>
        <strain evidence="11">PAP01</strain>
    </source>
</reference>
<evidence type="ECO:0000259" key="10">
    <source>
        <dbReference type="PROSITE" id="PS50126"/>
    </source>
</evidence>
<evidence type="ECO:0000256" key="7">
    <source>
        <dbReference type="ARBA" id="ARBA00022884"/>
    </source>
</evidence>
<feature type="compositionally biased region" description="Basic and acidic residues" evidence="9">
    <location>
        <begin position="698"/>
        <end position="752"/>
    </location>
</feature>
<dbReference type="PROSITE" id="PS50126">
    <property type="entry name" value="S1"/>
    <property type="match status" value="1"/>
</dbReference>
<organism evidence="11 12">
    <name type="scientific">Bdellovibrio svalbardensis</name>
    <dbReference type="NCBI Taxonomy" id="2972972"/>
    <lineage>
        <taxon>Bacteria</taxon>
        <taxon>Pseudomonadati</taxon>
        <taxon>Bdellovibrionota</taxon>
        <taxon>Bdellovibrionia</taxon>
        <taxon>Bdellovibrionales</taxon>
        <taxon>Pseudobdellovibrionaceae</taxon>
        <taxon>Bdellovibrio</taxon>
    </lineage>
</organism>
<dbReference type="NCBIfam" id="TIGR00358">
    <property type="entry name" value="3_prime_RNase"/>
    <property type="match status" value="1"/>
</dbReference>
<evidence type="ECO:0000256" key="8">
    <source>
        <dbReference type="HAMAP-Rule" id="MF_01895"/>
    </source>
</evidence>
<evidence type="ECO:0000313" key="11">
    <source>
        <dbReference type="EMBL" id="MDG0817099.1"/>
    </source>
</evidence>
<gene>
    <name evidence="8 11" type="primary">rnr</name>
    <name evidence="11" type="ORF">NWE73_12025</name>
</gene>
<dbReference type="PANTHER" id="PTHR23355">
    <property type="entry name" value="RIBONUCLEASE"/>
    <property type="match status" value="1"/>
</dbReference>
<evidence type="ECO:0000256" key="1">
    <source>
        <dbReference type="ARBA" id="ARBA00001849"/>
    </source>
</evidence>
<dbReference type="SMART" id="SM00316">
    <property type="entry name" value="S1"/>
    <property type="match status" value="1"/>
</dbReference>
<dbReference type="EC" id="3.1.13.1" evidence="8"/>
<feature type="domain" description="S1 motif" evidence="10">
    <location>
        <begin position="568"/>
        <end position="649"/>
    </location>
</feature>
<dbReference type="Pfam" id="PF08206">
    <property type="entry name" value="OB_RNB"/>
    <property type="match status" value="1"/>
</dbReference>
<dbReference type="EMBL" id="JANRMI010000003">
    <property type="protein sequence ID" value="MDG0817099.1"/>
    <property type="molecule type" value="Genomic_DNA"/>
</dbReference>
<evidence type="ECO:0000256" key="4">
    <source>
        <dbReference type="ARBA" id="ARBA00022722"/>
    </source>
</evidence>
<dbReference type="CDD" id="cd04471">
    <property type="entry name" value="S1_RNase_R"/>
    <property type="match status" value="1"/>
</dbReference>